<evidence type="ECO:0000256" key="3">
    <source>
        <dbReference type="SAM" id="SignalP"/>
    </source>
</evidence>
<evidence type="ECO:0000313" key="6">
    <source>
        <dbReference type="Proteomes" id="UP000186922"/>
    </source>
</evidence>
<dbReference type="PROSITE" id="PS00941">
    <property type="entry name" value="CARBOXYLESTERASE_B_2"/>
    <property type="match status" value="1"/>
</dbReference>
<proteinExistence type="inferred from homology"/>
<dbReference type="OrthoDB" id="3200163at2759"/>
<dbReference type="InterPro" id="IPR051093">
    <property type="entry name" value="Neuroligin/BSAL"/>
</dbReference>
<dbReference type="EMBL" id="BDGG01000003">
    <property type="protein sequence ID" value="GAU96876.1"/>
    <property type="molecule type" value="Genomic_DNA"/>
</dbReference>
<evidence type="ECO:0000259" key="4">
    <source>
        <dbReference type="Pfam" id="PF00135"/>
    </source>
</evidence>
<dbReference type="InterPro" id="IPR002018">
    <property type="entry name" value="CarbesteraseB"/>
</dbReference>
<dbReference type="Proteomes" id="UP000186922">
    <property type="component" value="Unassembled WGS sequence"/>
</dbReference>
<accession>A0A1D1V576</accession>
<name>A0A1D1V576_RAMVA</name>
<dbReference type="Pfam" id="PF00135">
    <property type="entry name" value="COesterase"/>
    <property type="match status" value="1"/>
</dbReference>
<dbReference type="STRING" id="947166.A0A1D1V576"/>
<dbReference type="Gene3D" id="3.40.50.1820">
    <property type="entry name" value="alpha/beta hydrolase"/>
    <property type="match status" value="1"/>
</dbReference>
<dbReference type="InterPro" id="IPR029058">
    <property type="entry name" value="AB_hydrolase_fold"/>
</dbReference>
<evidence type="ECO:0000256" key="2">
    <source>
        <dbReference type="ARBA" id="ARBA00022729"/>
    </source>
</evidence>
<comment type="similarity">
    <text evidence="1">Belongs to the type-B carboxylesterase/lipase family.</text>
</comment>
<dbReference type="PANTHER" id="PTHR43903">
    <property type="entry name" value="NEUROLIGIN"/>
    <property type="match status" value="1"/>
</dbReference>
<gene>
    <name evidence="5" type="primary">RvY_08250-1</name>
    <name evidence="5" type="synonym">RvY_08250.1</name>
    <name evidence="5" type="ORF">RvY_08250</name>
</gene>
<organism evidence="5 6">
    <name type="scientific">Ramazzottius varieornatus</name>
    <name type="common">Water bear</name>
    <name type="synonym">Tardigrade</name>
    <dbReference type="NCBI Taxonomy" id="947166"/>
    <lineage>
        <taxon>Eukaryota</taxon>
        <taxon>Metazoa</taxon>
        <taxon>Ecdysozoa</taxon>
        <taxon>Tardigrada</taxon>
        <taxon>Eutardigrada</taxon>
        <taxon>Parachela</taxon>
        <taxon>Hypsibioidea</taxon>
        <taxon>Ramazzottiidae</taxon>
        <taxon>Ramazzottius</taxon>
    </lineage>
</organism>
<protein>
    <recommendedName>
        <fullName evidence="4">Carboxylesterase type B domain-containing protein</fullName>
    </recommendedName>
</protein>
<dbReference type="InterPro" id="IPR019819">
    <property type="entry name" value="Carboxylesterase_B_CS"/>
</dbReference>
<feature type="signal peptide" evidence="3">
    <location>
        <begin position="1"/>
        <end position="23"/>
    </location>
</feature>
<keyword evidence="2 3" id="KW-0732">Signal</keyword>
<evidence type="ECO:0000256" key="1">
    <source>
        <dbReference type="ARBA" id="ARBA00005964"/>
    </source>
</evidence>
<keyword evidence="6" id="KW-1185">Reference proteome</keyword>
<sequence>MSSFLSCFLMTGLVALLAVNVDALSVHYETLFRGITYTAGTPYAGTPYWTSEDGEWKGYAYYGIKYANAKRFEPSTINTDHTYLQNASRPLKGYACPQNPTEAPYVTETPILMREDCLYLDVYVPPVYRGHQKLGWSTWPVLMWIHGGGFSMGYKDAFDASDLASSIGTVIVVPNYRVGPFGFLSTGDNNAPGNFALYDIKLALKWVHTNIHSFGGDRSKITLAGERAGGALVSMALLDEQVRDVVHGAMTFSGNVFSPWAIKPNPQKVVRELAEELSCPLNTTVGQVSCLKRATLEGLLDATVKVERRSGSAAVMDLLWGPVIDGNQVPFAPSWLLDGIEWKWKGGYVTGYLTNDGVRPLLRKIPRVFGNNMLDHDWILQTFIPTVLEDAFKCRVSTRSPELSRMVYDRYGFVHSRHQEDLRNKIIRLTTDLFFAVPAMKESIMFATNHVASTGNQLYVMASENDEGREFSLPMSDVSSLFSPLKETDGLAPADVVVSRELRRLLSHVVRSGTGFGSQFDPKMGNRLFLKSKHEMFSHCINGALESLVAFWENVRKMGC</sequence>
<dbReference type="AlphaFoldDB" id="A0A1D1V576"/>
<reference evidence="5 6" key="1">
    <citation type="journal article" date="2016" name="Nat. Commun.">
        <title>Extremotolerant tardigrade genome and improved radiotolerance of human cultured cells by tardigrade-unique protein.</title>
        <authorList>
            <person name="Hashimoto T."/>
            <person name="Horikawa D.D."/>
            <person name="Saito Y."/>
            <person name="Kuwahara H."/>
            <person name="Kozuka-Hata H."/>
            <person name="Shin-I T."/>
            <person name="Minakuchi Y."/>
            <person name="Ohishi K."/>
            <person name="Motoyama A."/>
            <person name="Aizu T."/>
            <person name="Enomoto A."/>
            <person name="Kondo K."/>
            <person name="Tanaka S."/>
            <person name="Hara Y."/>
            <person name="Koshikawa S."/>
            <person name="Sagara H."/>
            <person name="Miura T."/>
            <person name="Yokobori S."/>
            <person name="Miyagawa K."/>
            <person name="Suzuki Y."/>
            <person name="Kubo T."/>
            <person name="Oyama M."/>
            <person name="Kohara Y."/>
            <person name="Fujiyama A."/>
            <person name="Arakawa K."/>
            <person name="Katayama T."/>
            <person name="Toyoda A."/>
            <person name="Kunieda T."/>
        </authorList>
    </citation>
    <scope>NUCLEOTIDE SEQUENCE [LARGE SCALE GENOMIC DNA]</scope>
    <source>
        <strain evidence="5 6">YOKOZUNA-1</strain>
    </source>
</reference>
<evidence type="ECO:0000313" key="5">
    <source>
        <dbReference type="EMBL" id="GAU96876.1"/>
    </source>
</evidence>
<feature type="chain" id="PRO_5008898049" description="Carboxylesterase type B domain-containing protein" evidence="3">
    <location>
        <begin position="24"/>
        <end position="560"/>
    </location>
</feature>
<dbReference type="SUPFAM" id="SSF53474">
    <property type="entry name" value="alpha/beta-Hydrolases"/>
    <property type="match status" value="1"/>
</dbReference>
<feature type="domain" description="Carboxylesterase type B" evidence="4">
    <location>
        <begin position="53"/>
        <end position="514"/>
    </location>
</feature>
<comment type="caution">
    <text evidence="5">The sequence shown here is derived from an EMBL/GenBank/DDBJ whole genome shotgun (WGS) entry which is preliminary data.</text>
</comment>